<comment type="similarity">
    <text evidence="2 7">Belongs to the SurE nucleotidase family.</text>
</comment>
<dbReference type="GO" id="GO:0008253">
    <property type="term" value="F:5'-nucleotidase activity"/>
    <property type="evidence" value="ECO:0007669"/>
    <property type="project" value="UniProtKB-UniRule"/>
</dbReference>
<dbReference type="InterPro" id="IPR036523">
    <property type="entry name" value="SurE-like_sf"/>
</dbReference>
<dbReference type="Gene3D" id="3.40.1210.10">
    <property type="entry name" value="Survival protein SurE-like phosphatase/nucleotidase"/>
    <property type="match status" value="1"/>
</dbReference>
<dbReference type="KEGG" id="acoa:RB602_11120"/>
<feature type="domain" description="Survival protein SurE-like phosphatase/nucleotidase" evidence="8">
    <location>
        <begin position="3"/>
        <end position="194"/>
    </location>
</feature>
<dbReference type="GO" id="GO:0008254">
    <property type="term" value="F:3'-nucleotidase activity"/>
    <property type="evidence" value="ECO:0007669"/>
    <property type="project" value="TreeGrafter"/>
</dbReference>
<feature type="binding site" evidence="7">
    <location>
        <position position="8"/>
    </location>
    <ligand>
        <name>a divalent metal cation</name>
        <dbReference type="ChEBI" id="CHEBI:60240"/>
    </ligand>
</feature>
<feature type="binding site" evidence="7">
    <location>
        <position position="9"/>
    </location>
    <ligand>
        <name>a divalent metal cation</name>
        <dbReference type="ChEBI" id="CHEBI:60240"/>
    </ligand>
</feature>
<comment type="catalytic activity">
    <reaction evidence="1 7">
        <text>a ribonucleoside 5'-phosphate + H2O = a ribonucleoside + phosphate</text>
        <dbReference type="Rhea" id="RHEA:12484"/>
        <dbReference type="ChEBI" id="CHEBI:15377"/>
        <dbReference type="ChEBI" id="CHEBI:18254"/>
        <dbReference type="ChEBI" id="CHEBI:43474"/>
        <dbReference type="ChEBI" id="CHEBI:58043"/>
        <dbReference type="EC" id="3.1.3.5"/>
    </reaction>
</comment>
<dbReference type="NCBIfam" id="NF001490">
    <property type="entry name" value="PRK00346.1-4"/>
    <property type="match status" value="1"/>
</dbReference>
<protein>
    <recommendedName>
        <fullName evidence="7">5'-nucleotidase SurE</fullName>
        <ecNumber evidence="7">3.1.3.5</ecNumber>
    </recommendedName>
    <alternativeName>
        <fullName evidence="7">Nucleoside 5'-monophosphate phosphohydrolase</fullName>
    </alternativeName>
</protein>
<organism evidence="9 10">
    <name type="scientific">Alterisphingorhabdus coralli</name>
    <dbReference type="NCBI Taxonomy" id="3071408"/>
    <lineage>
        <taxon>Bacteria</taxon>
        <taxon>Pseudomonadati</taxon>
        <taxon>Pseudomonadota</taxon>
        <taxon>Alphaproteobacteria</taxon>
        <taxon>Sphingomonadales</taxon>
        <taxon>Sphingomonadaceae</taxon>
        <taxon>Alterisphingorhabdus (ex Yan et al. 2024)</taxon>
    </lineage>
</organism>
<keyword evidence="6 7" id="KW-0378">Hydrolase</keyword>
<comment type="function">
    <text evidence="7">Nucleotidase that shows phosphatase activity on nucleoside 5'-monophosphates.</text>
</comment>
<dbReference type="SUPFAM" id="SSF64167">
    <property type="entry name" value="SurE-like"/>
    <property type="match status" value="1"/>
</dbReference>
<evidence type="ECO:0000256" key="6">
    <source>
        <dbReference type="ARBA" id="ARBA00022801"/>
    </source>
</evidence>
<evidence type="ECO:0000256" key="3">
    <source>
        <dbReference type="ARBA" id="ARBA00022490"/>
    </source>
</evidence>
<feature type="binding site" evidence="7">
    <location>
        <position position="40"/>
    </location>
    <ligand>
        <name>a divalent metal cation</name>
        <dbReference type="ChEBI" id="CHEBI:60240"/>
    </ligand>
</feature>
<sequence>MRILLTNDDGVYAPGLTVLQAIAEQLSDDIWIVAPSEENSGAGHSLTLSRPLRVRRHGDRHYSVDGTPTDSVLMAVAKLMKDSPPDLILSGVNRGGNLAEDVSYSGTVSAAVEGTLAGVPSIALSQCYSREGAGNSVSFASAEHWGVKVLKPLIALLLEKRAMPPRTLLNVNFPACAADQVAGVRSVGLGRHDYGRVRIITNKDPRGFDYHWFGLAPTETTPEHSSDLEAVGENYISVSPLHLDMTHYESLEMLDQCLSAESALKP</sequence>
<comment type="subcellular location">
    <subcellularLocation>
        <location evidence="7">Cytoplasm</location>
    </subcellularLocation>
</comment>
<dbReference type="EMBL" id="CP136594">
    <property type="protein sequence ID" value="WOE74394.1"/>
    <property type="molecule type" value="Genomic_DNA"/>
</dbReference>
<reference evidence="9 10" key="1">
    <citation type="submission" date="2023-10" db="EMBL/GenBank/DDBJ databases">
        <title>Complete genome sequence of a Sphingomonadaceae bacterium.</title>
        <authorList>
            <person name="Yan C."/>
        </authorList>
    </citation>
    <scope>NUCLEOTIDE SEQUENCE [LARGE SCALE GENOMIC DNA]</scope>
    <source>
        <strain evidence="9 10">SCSIO 66989</strain>
    </source>
</reference>
<evidence type="ECO:0000313" key="10">
    <source>
        <dbReference type="Proteomes" id="UP001302429"/>
    </source>
</evidence>
<evidence type="ECO:0000313" key="9">
    <source>
        <dbReference type="EMBL" id="WOE74394.1"/>
    </source>
</evidence>
<name>A0AA97F4Z4_9SPHN</name>
<evidence type="ECO:0000256" key="5">
    <source>
        <dbReference type="ARBA" id="ARBA00022741"/>
    </source>
</evidence>
<dbReference type="GO" id="GO:0000166">
    <property type="term" value="F:nucleotide binding"/>
    <property type="evidence" value="ECO:0007669"/>
    <property type="project" value="UniProtKB-KW"/>
</dbReference>
<dbReference type="AlphaFoldDB" id="A0AA97F4Z4"/>
<evidence type="ECO:0000256" key="7">
    <source>
        <dbReference type="HAMAP-Rule" id="MF_00060"/>
    </source>
</evidence>
<dbReference type="NCBIfam" id="TIGR00087">
    <property type="entry name" value="surE"/>
    <property type="match status" value="1"/>
</dbReference>
<feature type="binding site" evidence="7">
    <location>
        <position position="93"/>
    </location>
    <ligand>
        <name>a divalent metal cation</name>
        <dbReference type="ChEBI" id="CHEBI:60240"/>
    </ligand>
</feature>
<dbReference type="InterPro" id="IPR030048">
    <property type="entry name" value="SurE"/>
</dbReference>
<proteinExistence type="inferred from homology"/>
<dbReference type="GO" id="GO:0046872">
    <property type="term" value="F:metal ion binding"/>
    <property type="evidence" value="ECO:0007669"/>
    <property type="project" value="UniProtKB-UniRule"/>
</dbReference>
<evidence type="ECO:0000256" key="1">
    <source>
        <dbReference type="ARBA" id="ARBA00000815"/>
    </source>
</evidence>
<dbReference type="EC" id="3.1.3.5" evidence="7"/>
<dbReference type="HAMAP" id="MF_00060">
    <property type="entry name" value="SurE"/>
    <property type="match status" value="1"/>
</dbReference>
<evidence type="ECO:0000259" key="8">
    <source>
        <dbReference type="Pfam" id="PF01975"/>
    </source>
</evidence>
<dbReference type="GO" id="GO:0005737">
    <property type="term" value="C:cytoplasm"/>
    <property type="evidence" value="ECO:0007669"/>
    <property type="project" value="UniProtKB-SubCell"/>
</dbReference>
<dbReference type="RefSeq" id="WP_317080642.1">
    <property type="nucleotide sequence ID" value="NZ_CP136594.1"/>
</dbReference>
<dbReference type="Proteomes" id="UP001302429">
    <property type="component" value="Chromosome"/>
</dbReference>
<evidence type="ECO:0000256" key="4">
    <source>
        <dbReference type="ARBA" id="ARBA00022723"/>
    </source>
</evidence>
<comment type="cofactor">
    <cofactor evidence="7">
        <name>a divalent metal cation</name>
        <dbReference type="ChEBI" id="CHEBI:60240"/>
    </cofactor>
    <text evidence="7">Binds 1 divalent metal cation per subunit.</text>
</comment>
<keyword evidence="3 7" id="KW-0963">Cytoplasm</keyword>
<accession>A0AA97F4Z4</accession>
<gene>
    <name evidence="7 9" type="primary">surE</name>
    <name evidence="9" type="ORF">RB602_11120</name>
</gene>
<keyword evidence="4 7" id="KW-0479">Metal-binding</keyword>
<evidence type="ECO:0000256" key="2">
    <source>
        <dbReference type="ARBA" id="ARBA00011062"/>
    </source>
</evidence>
<dbReference type="GO" id="GO:0004309">
    <property type="term" value="F:exopolyphosphatase activity"/>
    <property type="evidence" value="ECO:0007669"/>
    <property type="project" value="TreeGrafter"/>
</dbReference>
<keyword evidence="10" id="KW-1185">Reference proteome</keyword>
<keyword evidence="5 7" id="KW-0547">Nucleotide-binding</keyword>
<dbReference type="InterPro" id="IPR002828">
    <property type="entry name" value="SurE-like_Pase/nucleotidase"/>
</dbReference>
<dbReference type="Pfam" id="PF01975">
    <property type="entry name" value="SurE"/>
    <property type="match status" value="1"/>
</dbReference>
<dbReference type="PANTHER" id="PTHR30457:SF12">
    <property type="entry name" value="5'_3'-NUCLEOTIDASE SURE"/>
    <property type="match status" value="1"/>
</dbReference>
<dbReference type="PANTHER" id="PTHR30457">
    <property type="entry name" value="5'-NUCLEOTIDASE SURE"/>
    <property type="match status" value="1"/>
</dbReference>